<dbReference type="Proteomes" id="UP000195787">
    <property type="component" value="Unassembled WGS sequence"/>
</dbReference>
<feature type="binding site" evidence="3">
    <location>
        <begin position="359"/>
        <end position="366"/>
    </location>
    <ligand>
        <name>ATP</name>
        <dbReference type="ChEBI" id="CHEBI:30616"/>
    </ligand>
</feature>
<dbReference type="GeneID" id="303173983"/>
<accession>A0A1R4GJ65</accession>
<evidence type="ECO:0000256" key="3">
    <source>
        <dbReference type="PROSITE-ProRule" id="PRU00289"/>
    </source>
</evidence>
<dbReference type="Pfam" id="PF01580">
    <property type="entry name" value="FtsK_SpoIIIE"/>
    <property type="match status" value="1"/>
</dbReference>
<dbReference type="AlphaFoldDB" id="A0A1R4GJ65"/>
<dbReference type="GO" id="GO:0005524">
    <property type="term" value="F:ATP binding"/>
    <property type="evidence" value="ECO:0007669"/>
    <property type="project" value="UniProtKB-UniRule"/>
</dbReference>
<evidence type="ECO:0000256" key="1">
    <source>
        <dbReference type="ARBA" id="ARBA00022741"/>
    </source>
</evidence>
<dbReference type="OrthoDB" id="9807790at2"/>
<dbReference type="EMBL" id="FUHU01000045">
    <property type="protein sequence ID" value="SJM67972.1"/>
    <property type="molecule type" value="Genomic_DNA"/>
</dbReference>
<evidence type="ECO:0000256" key="4">
    <source>
        <dbReference type="SAM" id="Phobius"/>
    </source>
</evidence>
<dbReference type="InterPro" id="IPR003593">
    <property type="entry name" value="AAA+_ATPase"/>
</dbReference>
<protein>
    <submittedName>
        <fullName evidence="6">FtsK/SpoIIIE family protein</fullName>
    </submittedName>
</protein>
<evidence type="ECO:0000313" key="6">
    <source>
        <dbReference type="EMBL" id="SJM67972.1"/>
    </source>
</evidence>
<keyword evidence="2 3" id="KW-0067">ATP-binding</keyword>
<evidence type="ECO:0000259" key="5">
    <source>
        <dbReference type="PROSITE" id="PS50901"/>
    </source>
</evidence>
<keyword evidence="4" id="KW-0812">Transmembrane</keyword>
<organism evidence="6 7">
    <name type="scientific">Agrococcus casei LMG 22410</name>
    <dbReference type="NCBI Taxonomy" id="1255656"/>
    <lineage>
        <taxon>Bacteria</taxon>
        <taxon>Bacillati</taxon>
        <taxon>Actinomycetota</taxon>
        <taxon>Actinomycetes</taxon>
        <taxon>Micrococcales</taxon>
        <taxon>Microbacteriaceae</taxon>
        <taxon>Agrococcus</taxon>
    </lineage>
</organism>
<proteinExistence type="predicted"/>
<keyword evidence="1 3" id="KW-0547">Nucleotide-binding</keyword>
<evidence type="ECO:0000256" key="2">
    <source>
        <dbReference type="ARBA" id="ARBA00022840"/>
    </source>
</evidence>
<dbReference type="RefSeq" id="WP_086992834.1">
    <property type="nucleotide sequence ID" value="NZ_FUHU01000045.1"/>
</dbReference>
<dbReference type="InterPro" id="IPR002543">
    <property type="entry name" value="FtsK_dom"/>
</dbReference>
<dbReference type="SMART" id="SM00382">
    <property type="entry name" value="AAA"/>
    <property type="match status" value="2"/>
</dbReference>
<keyword evidence="4" id="KW-1133">Transmembrane helix</keyword>
<feature type="transmembrane region" description="Helical" evidence="4">
    <location>
        <begin position="44"/>
        <end position="62"/>
    </location>
</feature>
<dbReference type="GO" id="GO:0003677">
    <property type="term" value="F:DNA binding"/>
    <property type="evidence" value="ECO:0007669"/>
    <property type="project" value="InterPro"/>
</dbReference>
<keyword evidence="7" id="KW-1185">Reference proteome</keyword>
<sequence length="883" mass="94476">MTSQRFHLPSAPSDPPPNSFPVFAVLAPVVGALVMFAILQSPYVLMFAVLSPIIAIASTIDGRMARRRHRRLETGRFDGRAERLREAVDKHAEAALQESIRQRPEARALLRRDDRHPERWRWKGGSLPATLGIGPMGGRLPIDEPQELEGLQRELYESLQSEHRKRRGPVAIDVADGVGLYGEPVAAQAIARGLLAQVLEAVPPEGASVMAPETEAWNWLAEGAHPIVRAADDGSSTVIRVLTDSGDFTVATAAERESLPRECRIRLDASLAGIDTDEGRVLPFALSRHDAAAHVRLLSTAARAAGMQAAGAIPSSVDLGDLIEREPGSGGALAARFLVGQSEIDVDIVADGPHAVVGGTTGSGKSELLIAWVCALANAYSSAELNVLLVDFKGGASFAGLEDLQHCVGLMTDLDEAGALRAIESLRSELRRRERVLAVEGVRSVEETSALPRLLVVVDEFAAMLQEHPDLHRLFVDIAARGRSLGVHLVLCTQRPADAVRDALLTNCGLRICLRVNDDADSVAVVGAPDAARIPLEARGRCIVQISGRSRTATQAALAGPEVIGATVQRSKQGPRPRRPYLPPLPKTIEARDIKAAARDGGVVFAVADRPGQQRQDAVQWAPEDGSVLVLGGAGCGKTTLAGRFAEAKGSVFVNDVEALWDVLDDPADASVIVVDDLDLLLMQAGDEHAHDITTALARRMREGRGRGRAFVLAARRTNGAIANAAGLAELQIVMRMPTRQEHMLADASGEFDSRMQPGGAWLLGERVQAVRPGRQPTPLPAARKAYDFSRCAVVAAHPETLPIDLGRAVAPGAVGDLVVGTPAQWEQAWGALDAIAAERPVVLADVTDRQLRSLWRSAVRLPICQGPGRWLVEGGRATRLQW</sequence>
<dbReference type="SUPFAM" id="SSF52540">
    <property type="entry name" value="P-loop containing nucleoside triphosphate hydrolases"/>
    <property type="match status" value="2"/>
</dbReference>
<feature type="transmembrane region" description="Helical" evidence="4">
    <location>
        <begin position="20"/>
        <end position="38"/>
    </location>
</feature>
<feature type="domain" description="FtsK" evidence="5">
    <location>
        <begin position="341"/>
        <end position="523"/>
    </location>
</feature>
<dbReference type="PROSITE" id="PS50901">
    <property type="entry name" value="FTSK"/>
    <property type="match status" value="1"/>
</dbReference>
<keyword evidence="4" id="KW-0472">Membrane</keyword>
<dbReference type="Gene3D" id="3.40.50.300">
    <property type="entry name" value="P-loop containing nucleotide triphosphate hydrolases"/>
    <property type="match status" value="3"/>
</dbReference>
<dbReference type="InterPro" id="IPR027417">
    <property type="entry name" value="P-loop_NTPase"/>
</dbReference>
<reference evidence="6 7" key="1">
    <citation type="submission" date="2017-02" db="EMBL/GenBank/DDBJ databases">
        <authorList>
            <person name="Peterson S.W."/>
        </authorList>
    </citation>
    <scope>NUCLEOTIDE SEQUENCE [LARGE SCALE GENOMIC DNA]</scope>
    <source>
        <strain evidence="6 7">LMG 22410</strain>
    </source>
</reference>
<gene>
    <name evidence="6" type="ORF">CZ674_12280</name>
</gene>
<dbReference type="PANTHER" id="PTHR22683:SF1">
    <property type="entry name" value="TYPE VII SECRETION SYSTEM PROTEIN ESSC"/>
    <property type="match status" value="1"/>
</dbReference>
<name>A0A1R4GJ65_9MICO</name>
<dbReference type="PANTHER" id="PTHR22683">
    <property type="entry name" value="SPORULATION PROTEIN RELATED"/>
    <property type="match status" value="1"/>
</dbReference>
<evidence type="ECO:0000313" key="7">
    <source>
        <dbReference type="Proteomes" id="UP000195787"/>
    </source>
</evidence>
<dbReference type="CDD" id="cd01127">
    <property type="entry name" value="TrwB_TraG_TraD_VirD4"/>
    <property type="match status" value="1"/>
</dbReference>
<dbReference type="InterPro" id="IPR050206">
    <property type="entry name" value="FtsK/SpoIIIE/SftA"/>
</dbReference>